<evidence type="ECO:0000313" key="3">
    <source>
        <dbReference type="Proteomes" id="UP000612585"/>
    </source>
</evidence>
<dbReference type="EMBL" id="BOPG01000088">
    <property type="protein sequence ID" value="GIJ63122.1"/>
    <property type="molecule type" value="Genomic_DNA"/>
</dbReference>
<dbReference type="Proteomes" id="UP000612585">
    <property type="component" value="Unassembled WGS sequence"/>
</dbReference>
<dbReference type="Pfam" id="PF01551">
    <property type="entry name" value="Peptidase_M23"/>
    <property type="match status" value="1"/>
</dbReference>
<organism evidence="2 3">
    <name type="scientific">Virgisporangium aurantiacum</name>
    <dbReference type="NCBI Taxonomy" id="175570"/>
    <lineage>
        <taxon>Bacteria</taxon>
        <taxon>Bacillati</taxon>
        <taxon>Actinomycetota</taxon>
        <taxon>Actinomycetes</taxon>
        <taxon>Micromonosporales</taxon>
        <taxon>Micromonosporaceae</taxon>
        <taxon>Virgisporangium</taxon>
    </lineage>
</organism>
<protein>
    <recommendedName>
        <fullName evidence="1">M23ase beta-sheet core domain-containing protein</fullName>
    </recommendedName>
</protein>
<dbReference type="RefSeq" id="WP_204009175.1">
    <property type="nucleotide sequence ID" value="NZ_BOPG01000088.1"/>
</dbReference>
<evidence type="ECO:0000259" key="1">
    <source>
        <dbReference type="Pfam" id="PF01551"/>
    </source>
</evidence>
<dbReference type="PANTHER" id="PTHR21666">
    <property type="entry name" value="PEPTIDASE-RELATED"/>
    <property type="match status" value="1"/>
</dbReference>
<keyword evidence="3" id="KW-1185">Reference proteome</keyword>
<sequence>MTRKALGAVIATIIGLVIACAAGGVLLLGGGGSSCTRPLPSGAGTMSAPPGGWPSVGRFDPEQVGHAATIAVVGAQMGVPGRGSVIAVATAIQESDLHNTAAGPDDSVGLFQQRPSQGWGTGEQLRDPVYAARKFFEKLLTVPGWLQMPLTEAAQAVQHSAYPDAYATHEPDATVLVNAVSGQAGASGTPLFNCGAPAGPWIQPVLARVVSGFHTAERPTHHGVDLGAGRGTPIRAAAAGTVTVVRCNVVPASHGCDVDGSPQIRGCGWYVDILHAGEVVTRYCHMLVHPYVQLGQSVAVGQVIGIVGTSGNSSGPHLHFEVHLGGNHSAESAVDPIRFMQQVCAPLGSVELPPTCHPANTD</sequence>
<comment type="caution">
    <text evidence="2">The sequence shown here is derived from an EMBL/GenBank/DDBJ whole genome shotgun (WGS) entry which is preliminary data.</text>
</comment>
<evidence type="ECO:0000313" key="2">
    <source>
        <dbReference type="EMBL" id="GIJ63122.1"/>
    </source>
</evidence>
<accession>A0A8J3ZFF4</accession>
<dbReference type="InterPro" id="IPR016047">
    <property type="entry name" value="M23ase_b-sheet_dom"/>
</dbReference>
<gene>
    <name evidence="2" type="ORF">Vau01_106380</name>
</gene>
<dbReference type="InterPro" id="IPR050570">
    <property type="entry name" value="Cell_wall_metabolism_enzyme"/>
</dbReference>
<dbReference type="PROSITE" id="PS51257">
    <property type="entry name" value="PROKAR_LIPOPROTEIN"/>
    <property type="match status" value="1"/>
</dbReference>
<feature type="domain" description="M23ase beta-sheet core" evidence="1">
    <location>
        <begin position="220"/>
        <end position="328"/>
    </location>
</feature>
<dbReference type="CDD" id="cd12797">
    <property type="entry name" value="M23_peptidase"/>
    <property type="match status" value="1"/>
</dbReference>
<dbReference type="GO" id="GO:0004222">
    <property type="term" value="F:metalloendopeptidase activity"/>
    <property type="evidence" value="ECO:0007669"/>
    <property type="project" value="TreeGrafter"/>
</dbReference>
<dbReference type="PANTHER" id="PTHR21666:SF270">
    <property type="entry name" value="MUREIN HYDROLASE ACTIVATOR ENVC"/>
    <property type="match status" value="1"/>
</dbReference>
<name>A0A8J3ZFF4_9ACTN</name>
<proteinExistence type="predicted"/>
<dbReference type="InterPro" id="IPR011055">
    <property type="entry name" value="Dup_hybrid_motif"/>
</dbReference>
<reference evidence="2" key="1">
    <citation type="submission" date="2021-01" db="EMBL/GenBank/DDBJ databases">
        <title>Whole genome shotgun sequence of Virgisporangium aurantiacum NBRC 16421.</title>
        <authorList>
            <person name="Komaki H."/>
            <person name="Tamura T."/>
        </authorList>
    </citation>
    <scope>NUCLEOTIDE SEQUENCE</scope>
    <source>
        <strain evidence="2">NBRC 16421</strain>
    </source>
</reference>
<dbReference type="SUPFAM" id="SSF51261">
    <property type="entry name" value="Duplicated hybrid motif"/>
    <property type="match status" value="1"/>
</dbReference>
<dbReference type="Gene3D" id="2.70.70.10">
    <property type="entry name" value="Glucose Permease (Domain IIA)"/>
    <property type="match status" value="1"/>
</dbReference>
<dbReference type="AlphaFoldDB" id="A0A8J3ZFF4"/>